<feature type="signal peptide" evidence="1">
    <location>
        <begin position="1"/>
        <end position="26"/>
    </location>
</feature>
<name>A0A9N9RML7_9DIPT</name>
<protein>
    <submittedName>
        <fullName evidence="2">Uncharacterized protein</fullName>
    </submittedName>
</protein>
<reference evidence="2" key="2">
    <citation type="submission" date="2022-10" db="EMBL/GenBank/DDBJ databases">
        <authorList>
            <consortium name="ENA_rothamsted_submissions"/>
            <consortium name="culmorum"/>
            <person name="King R."/>
        </authorList>
    </citation>
    <scope>NUCLEOTIDE SEQUENCE</scope>
</reference>
<accession>A0A9N9RML7</accession>
<sequence length="297" mass="34252">MRSSINFLRLQITSMALIILSISASAQITEVKTLPSFECLVSYAKLQGIKDINTPVLNEDIKYDSTMPECTTARQNLISRVRTEIRSRINEVEILPRYSNCIYEKLTGTESFVHSVIKAAIFEHFDENNNSINRTISSILKEINNSIQICRQEDEVGNEFDTIFNSTFDGTRNLTKHEEYCIKKYLIKNNLIDIYTYDIDPNPHNINVTGLNCEEMIRKSNEEVYDQLSTVYFQKPNLSNDEKVECAVEKFREADYFDLVMKINALSTLNITSEQKIIERENFIQIFSNITSKIATC</sequence>
<dbReference type="AlphaFoldDB" id="A0A9N9RML7"/>
<dbReference type="Proteomes" id="UP001153620">
    <property type="component" value="Chromosome 1"/>
</dbReference>
<proteinExistence type="predicted"/>
<evidence type="ECO:0000313" key="3">
    <source>
        <dbReference type="Proteomes" id="UP001153620"/>
    </source>
</evidence>
<dbReference type="OrthoDB" id="7787241at2759"/>
<evidence type="ECO:0000313" key="2">
    <source>
        <dbReference type="EMBL" id="CAG9801166.1"/>
    </source>
</evidence>
<keyword evidence="1" id="KW-0732">Signal</keyword>
<keyword evidence="3" id="KW-1185">Reference proteome</keyword>
<dbReference type="EMBL" id="OU895877">
    <property type="protein sequence ID" value="CAG9801166.1"/>
    <property type="molecule type" value="Genomic_DNA"/>
</dbReference>
<evidence type="ECO:0000256" key="1">
    <source>
        <dbReference type="SAM" id="SignalP"/>
    </source>
</evidence>
<organism evidence="2 3">
    <name type="scientific">Chironomus riparius</name>
    <dbReference type="NCBI Taxonomy" id="315576"/>
    <lineage>
        <taxon>Eukaryota</taxon>
        <taxon>Metazoa</taxon>
        <taxon>Ecdysozoa</taxon>
        <taxon>Arthropoda</taxon>
        <taxon>Hexapoda</taxon>
        <taxon>Insecta</taxon>
        <taxon>Pterygota</taxon>
        <taxon>Neoptera</taxon>
        <taxon>Endopterygota</taxon>
        <taxon>Diptera</taxon>
        <taxon>Nematocera</taxon>
        <taxon>Chironomoidea</taxon>
        <taxon>Chironomidae</taxon>
        <taxon>Chironominae</taxon>
        <taxon>Chironomus</taxon>
    </lineage>
</organism>
<reference evidence="2" key="1">
    <citation type="submission" date="2022-01" db="EMBL/GenBank/DDBJ databases">
        <authorList>
            <person name="King R."/>
        </authorList>
    </citation>
    <scope>NUCLEOTIDE SEQUENCE</scope>
</reference>
<gene>
    <name evidence="2" type="ORF">CHIRRI_LOCUS4100</name>
</gene>
<feature type="chain" id="PRO_5040500632" evidence="1">
    <location>
        <begin position="27"/>
        <end position="297"/>
    </location>
</feature>